<organism evidence="9 10">
    <name type="scientific">Pleurotus ostreatus (strain PC15)</name>
    <name type="common">Oyster mushroom</name>
    <dbReference type="NCBI Taxonomy" id="1137138"/>
    <lineage>
        <taxon>Eukaryota</taxon>
        <taxon>Fungi</taxon>
        <taxon>Dikarya</taxon>
        <taxon>Basidiomycota</taxon>
        <taxon>Agaricomycotina</taxon>
        <taxon>Agaricomycetes</taxon>
        <taxon>Agaricomycetidae</taxon>
        <taxon>Agaricales</taxon>
        <taxon>Pleurotineae</taxon>
        <taxon>Pleurotaceae</taxon>
        <taxon>Pleurotus</taxon>
    </lineage>
</organism>
<keyword evidence="4 7" id="KW-0378">Hydrolase</keyword>
<dbReference type="Proteomes" id="UP000027073">
    <property type="component" value="Unassembled WGS sequence"/>
</dbReference>
<comment type="catalytic activity">
    <reaction evidence="6 7">
        <text>beta-D-fructose 6-phosphate = dihydroxyacetone + D-glyceraldehyde 3-phosphate</text>
        <dbReference type="Rhea" id="RHEA:28002"/>
        <dbReference type="ChEBI" id="CHEBI:16016"/>
        <dbReference type="ChEBI" id="CHEBI:57634"/>
        <dbReference type="ChEBI" id="CHEBI:59776"/>
    </reaction>
</comment>
<dbReference type="VEuPathDB" id="FungiDB:PLEOSDRAFT_155119"/>
<name>A0A067NTV9_PLEO1</name>
<dbReference type="GO" id="GO:0046872">
    <property type="term" value="F:metal ion binding"/>
    <property type="evidence" value="ECO:0007669"/>
    <property type="project" value="UniProtKB-UniRule"/>
</dbReference>
<dbReference type="GO" id="GO:0005634">
    <property type="term" value="C:nucleus"/>
    <property type="evidence" value="ECO:0007669"/>
    <property type="project" value="TreeGrafter"/>
</dbReference>
<dbReference type="PANTHER" id="PTHR12260">
    <property type="entry name" value="DAMAGE-CONTROL PHOSPHATASE ARMT1"/>
    <property type="match status" value="1"/>
</dbReference>
<proteinExistence type="inferred from homology"/>
<comment type="catalytic activity">
    <reaction evidence="1 7">
        <text>beta-D-fructose 1-phosphate + H2O = D-fructose + phosphate</text>
        <dbReference type="Rhea" id="RHEA:35603"/>
        <dbReference type="ChEBI" id="CHEBI:15377"/>
        <dbReference type="ChEBI" id="CHEBI:37721"/>
        <dbReference type="ChEBI" id="CHEBI:43474"/>
        <dbReference type="ChEBI" id="CHEBI:138881"/>
    </reaction>
</comment>
<dbReference type="InParanoid" id="A0A067NTV9"/>
<dbReference type="InterPro" id="IPR036075">
    <property type="entry name" value="ARMT-1-like_metal-bd_sf"/>
</dbReference>
<dbReference type="GO" id="GO:0006974">
    <property type="term" value="P:DNA damage response"/>
    <property type="evidence" value="ECO:0007669"/>
    <property type="project" value="TreeGrafter"/>
</dbReference>
<feature type="domain" description="Damage-control phosphatase ARMT1-like metal-binding" evidence="8">
    <location>
        <begin position="43"/>
        <end position="108"/>
    </location>
</feature>
<evidence type="ECO:0000313" key="10">
    <source>
        <dbReference type="Proteomes" id="UP000027073"/>
    </source>
</evidence>
<keyword evidence="3 7" id="KW-0479">Metal-binding</keyword>
<comment type="function">
    <text evidence="7">Metal-dependent phosphatase that shows phosphatase activity against several substrates, including fructose-1-phosphate and fructose-6-phosphate. Its preference for fructose-1-phosphate, a strong glycating agent that causes DNA damage rather than a canonical yeast metabolite, suggests a damage-control function in hexose phosphate metabolism.</text>
</comment>
<dbReference type="HOGENOM" id="CLU_1787619_0_0_1"/>
<dbReference type="Pfam" id="PF01937">
    <property type="entry name" value="ARMT1-like_dom"/>
    <property type="match status" value="1"/>
</dbReference>
<dbReference type="GO" id="GO:0103026">
    <property type="term" value="F:fructose-1-phosphatase activity"/>
    <property type="evidence" value="ECO:0007669"/>
    <property type="project" value="RHEA"/>
</dbReference>
<comment type="similarity">
    <text evidence="2 7">Belongs to the damage-control phosphatase family. Sugar phosphate phosphatase III subfamily.</text>
</comment>
<comment type="cofactor">
    <cofactor evidence="7">
        <name>Mn(2+)</name>
        <dbReference type="ChEBI" id="CHEBI:29035"/>
    </cofactor>
    <cofactor evidence="7">
        <name>Ni(2+)</name>
        <dbReference type="ChEBI" id="CHEBI:49786"/>
    </cofactor>
</comment>
<reference evidence="10" key="1">
    <citation type="journal article" date="2014" name="Proc. Natl. Acad. Sci. U.S.A.">
        <title>Extensive sampling of basidiomycete genomes demonstrates inadequacy of the white-rot/brown-rot paradigm for wood decay fungi.</title>
        <authorList>
            <person name="Riley R."/>
            <person name="Salamov A.A."/>
            <person name="Brown D.W."/>
            <person name="Nagy L.G."/>
            <person name="Floudas D."/>
            <person name="Held B.W."/>
            <person name="Levasseur A."/>
            <person name="Lombard V."/>
            <person name="Morin E."/>
            <person name="Otillar R."/>
            <person name="Lindquist E.A."/>
            <person name="Sun H."/>
            <person name="LaButti K.M."/>
            <person name="Schmutz J."/>
            <person name="Jabbour D."/>
            <person name="Luo H."/>
            <person name="Baker S.E."/>
            <person name="Pisabarro A.G."/>
            <person name="Walton J.D."/>
            <person name="Blanchette R.A."/>
            <person name="Henrissat B."/>
            <person name="Martin F."/>
            <person name="Cullen D."/>
            <person name="Hibbett D.S."/>
            <person name="Grigoriev I.V."/>
        </authorList>
    </citation>
    <scope>NUCLEOTIDE SEQUENCE [LARGE SCALE GENOMIC DNA]</scope>
    <source>
        <strain evidence="10">PC15</strain>
    </source>
</reference>
<protein>
    <recommendedName>
        <fullName evidence="7">Sugar phosphate phosphatase</fullName>
        <ecNumber evidence="7">3.1.3.-</ecNumber>
    </recommendedName>
</protein>
<sequence length="145" mass="16612">MTKKRYGYISRLYVTPNRFRPRQRYTESLDTVFDRLAGSFPVAGFELFTDFMFADFLVTRTPFVSSVVFHPNLIPWFVSDVTPPDFSVTISSFLDPSFFPPPATADETVDPSLPSDLFRMVSRWRKYVDDGMKLSILLDTSLGVS</sequence>
<dbReference type="EC" id="3.1.3.-" evidence="7"/>
<evidence type="ECO:0000256" key="5">
    <source>
        <dbReference type="ARBA" id="ARBA00023211"/>
    </source>
</evidence>
<evidence type="ECO:0000256" key="2">
    <source>
        <dbReference type="ARBA" id="ARBA00009519"/>
    </source>
</evidence>
<accession>A0A067NTV9</accession>
<dbReference type="InterPro" id="IPR002791">
    <property type="entry name" value="ARMT1-like_metal-bd"/>
</dbReference>
<dbReference type="EMBL" id="KL198006">
    <property type="protein sequence ID" value="KDQ30440.1"/>
    <property type="molecule type" value="Genomic_DNA"/>
</dbReference>
<dbReference type="PANTHER" id="PTHR12260:SF6">
    <property type="entry name" value="DAMAGE-CONTROL PHOSPHATASE ARMT1"/>
    <property type="match status" value="1"/>
</dbReference>
<dbReference type="AlphaFoldDB" id="A0A067NTV9"/>
<keyword evidence="5 7" id="KW-0464">Manganese</keyword>
<dbReference type="GO" id="GO:0097023">
    <property type="term" value="F:fructose 6-phosphate aldolase activity"/>
    <property type="evidence" value="ECO:0007669"/>
    <property type="project" value="RHEA"/>
</dbReference>
<gene>
    <name evidence="9" type="ORF">PLEOSDRAFT_155119</name>
</gene>
<dbReference type="InterPro" id="IPR039763">
    <property type="entry name" value="ARMT1"/>
</dbReference>
<evidence type="ECO:0000256" key="7">
    <source>
        <dbReference type="RuleBase" id="RU367030"/>
    </source>
</evidence>
<evidence type="ECO:0000313" key="9">
    <source>
        <dbReference type="EMBL" id="KDQ30440.1"/>
    </source>
</evidence>
<evidence type="ECO:0000256" key="4">
    <source>
        <dbReference type="ARBA" id="ARBA00022801"/>
    </source>
</evidence>
<evidence type="ECO:0000259" key="8">
    <source>
        <dbReference type="Pfam" id="PF01937"/>
    </source>
</evidence>
<evidence type="ECO:0000256" key="3">
    <source>
        <dbReference type="ARBA" id="ARBA00022723"/>
    </source>
</evidence>
<evidence type="ECO:0000256" key="1">
    <source>
        <dbReference type="ARBA" id="ARBA00001326"/>
    </source>
</evidence>
<comment type="domain">
    <text evidence="7">Subfamily III proteins have a conserved RTxK motif about 40-50 residues from the C-terminus; the threonine may be replaced by serine or cysteine.</text>
</comment>
<dbReference type="SUPFAM" id="SSF111321">
    <property type="entry name" value="AF1104-like"/>
    <property type="match status" value="1"/>
</dbReference>
<evidence type="ECO:0000256" key="6">
    <source>
        <dbReference type="ARBA" id="ARBA00048809"/>
    </source>
</evidence>